<evidence type="ECO:0000313" key="1">
    <source>
        <dbReference type="EMBL" id="SDD43389.1"/>
    </source>
</evidence>
<protein>
    <submittedName>
        <fullName evidence="1">Uncharacterized protein</fullName>
    </submittedName>
</protein>
<accession>A0A1G6UQ11</accession>
<reference evidence="2" key="1">
    <citation type="submission" date="2016-10" db="EMBL/GenBank/DDBJ databases">
        <authorList>
            <person name="Varghese N."/>
            <person name="Submissions S."/>
        </authorList>
    </citation>
    <scope>NUCLEOTIDE SEQUENCE [LARGE SCALE GENOMIC DNA]</scope>
    <source>
        <strain evidence="2">DSM 25811 / CCM 8410 / LMG 26954 / E90</strain>
    </source>
</reference>
<dbReference type="AlphaFoldDB" id="A0A1G6UQ11"/>
<sequence length="40" mass="4546">MICLKGISTQQSTVALQNKQLYNGREMQNELGLDDYGTRK</sequence>
<name>A0A1G6UQ11_NIADE</name>
<gene>
    <name evidence="1" type="ORF">SAMN04487894_10953</name>
</gene>
<keyword evidence="2" id="KW-1185">Reference proteome</keyword>
<proteinExistence type="predicted"/>
<dbReference type="Proteomes" id="UP000198757">
    <property type="component" value="Unassembled WGS sequence"/>
</dbReference>
<evidence type="ECO:0000313" key="2">
    <source>
        <dbReference type="Proteomes" id="UP000198757"/>
    </source>
</evidence>
<dbReference type="STRING" id="1285928.SAMN04487894_10953"/>
<organism evidence="1 2">
    <name type="scientific">Niabella drilacis (strain DSM 25811 / CCM 8410 / CCUG 62505 / LMG 26954 / E90)</name>
    <dbReference type="NCBI Taxonomy" id="1285928"/>
    <lineage>
        <taxon>Bacteria</taxon>
        <taxon>Pseudomonadati</taxon>
        <taxon>Bacteroidota</taxon>
        <taxon>Chitinophagia</taxon>
        <taxon>Chitinophagales</taxon>
        <taxon>Chitinophagaceae</taxon>
        <taxon>Niabella</taxon>
    </lineage>
</organism>
<dbReference type="EMBL" id="FMZO01000009">
    <property type="protein sequence ID" value="SDD43389.1"/>
    <property type="molecule type" value="Genomic_DNA"/>
</dbReference>